<organism evidence="1">
    <name type="scientific">marine sediment metagenome</name>
    <dbReference type="NCBI Taxonomy" id="412755"/>
    <lineage>
        <taxon>unclassified sequences</taxon>
        <taxon>metagenomes</taxon>
        <taxon>ecological metagenomes</taxon>
    </lineage>
</organism>
<sequence length="117" mass="13860">DEVKELSDWKKFIKPDIVPDYATIKIENSKFSLRRNMNLFVFGDGEFFVNIHSGIWNKNYPSKITDKECILNIECYIDNVVLESEDILSKPRKMDKIAFKYFEFLITSKLKVILEEK</sequence>
<gene>
    <name evidence="1" type="ORF">S01H4_64409</name>
</gene>
<evidence type="ECO:0000313" key="1">
    <source>
        <dbReference type="EMBL" id="GAH10175.1"/>
    </source>
</evidence>
<comment type="caution">
    <text evidence="1">The sequence shown here is derived from an EMBL/GenBank/DDBJ whole genome shotgun (WGS) entry which is preliminary data.</text>
</comment>
<protein>
    <submittedName>
        <fullName evidence="1">Uncharacterized protein</fullName>
    </submittedName>
</protein>
<name>X1DPK3_9ZZZZ</name>
<dbReference type="AlphaFoldDB" id="X1DPK3"/>
<accession>X1DPK3</accession>
<dbReference type="EMBL" id="BART01039049">
    <property type="protein sequence ID" value="GAH10175.1"/>
    <property type="molecule type" value="Genomic_DNA"/>
</dbReference>
<proteinExistence type="predicted"/>
<reference evidence="1" key="1">
    <citation type="journal article" date="2014" name="Front. Microbiol.">
        <title>High frequency of phylogenetically diverse reductive dehalogenase-homologous genes in deep subseafloor sedimentary metagenomes.</title>
        <authorList>
            <person name="Kawai M."/>
            <person name="Futagami T."/>
            <person name="Toyoda A."/>
            <person name="Takaki Y."/>
            <person name="Nishi S."/>
            <person name="Hori S."/>
            <person name="Arai W."/>
            <person name="Tsubouchi T."/>
            <person name="Morono Y."/>
            <person name="Uchiyama I."/>
            <person name="Ito T."/>
            <person name="Fujiyama A."/>
            <person name="Inagaki F."/>
            <person name="Takami H."/>
        </authorList>
    </citation>
    <scope>NUCLEOTIDE SEQUENCE</scope>
    <source>
        <strain evidence="1">Expedition CK06-06</strain>
    </source>
</reference>
<feature type="non-terminal residue" evidence="1">
    <location>
        <position position="1"/>
    </location>
</feature>